<evidence type="ECO:0000256" key="12">
    <source>
        <dbReference type="ARBA" id="ARBA00062613"/>
    </source>
</evidence>
<dbReference type="RefSeq" id="XP_027276560.1">
    <property type="nucleotide sequence ID" value="XM_027420759.2"/>
</dbReference>
<dbReference type="Pfam" id="PF00096">
    <property type="entry name" value="zf-C2H2"/>
    <property type="match status" value="14"/>
</dbReference>
<keyword evidence="10" id="KW-0539">Nucleus</keyword>
<evidence type="ECO:0000313" key="18">
    <source>
        <dbReference type="RefSeq" id="XP_027276556.1"/>
    </source>
</evidence>
<evidence type="ECO:0000256" key="6">
    <source>
        <dbReference type="ARBA" id="ARBA00022833"/>
    </source>
</evidence>
<evidence type="ECO:0000256" key="2">
    <source>
        <dbReference type="ARBA" id="ARBA00006991"/>
    </source>
</evidence>
<dbReference type="FunFam" id="3.30.160.60:FF:001820">
    <property type="entry name" value="Zinc finger protein 473"/>
    <property type="match status" value="1"/>
</dbReference>
<feature type="domain" description="C2H2-type" evidence="15">
    <location>
        <begin position="788"/>
        <end position="815"/>
    </location>
</feature>
<feature type="compositionally biased region" description="Polar residues" evidence="14">
    <location>
        <begin position="688"/>
        <end position="703"/>
    </location>
</feature>
<evidence type="ECO:0000256" key="5">
    <source>
        <dbReference type="ARBA" id="ARBA00022771"/>
    </source>
</evidence>
<feature type="domain" description="C2H2-type" evidence="15">
    <location>
        <begin position="477"/>
        <end position="504"/>
    </location>
</feature>
<feature type="region of interest" description="Disordered" evidence="14">
    <location>
        <begin position="678"/>
        <end position="703"/>
    </location>
</feature>
<feature type="domain" description="C2H2-type" evidence="15">
    <location>
        <begin position="505"/>
        <end position="532"/>
    </location>
</feature>
<dbReference type="Gene3D" id="3.30.160.60">
    <property type="entry name" value="Classic Zinc Finger"/>
    <property type="match status" value="17"/>
</dbReference>
<dbReference type="SUPFAM" id="SSF57667">
    <property type="entry name" value="beta-beta-alpha zinc fingers"/>
    <property type="match status" value="11"/>
</dbReference>
<evidence type="ECO:0000313" key="19">
    <source>
        <dbReference type="RefSeq" id="XP_027276557.1"/>
    </source>
</evidence>
<dbReference type="GO" id="GO:0008270">
    <property type="term" value="F:zinc ion binding"/>
    <property type="evidence" value="ECO:0007669"/>
    <property type="project" value="UniProtKB-KW"/>
</dbReference>
<feature type="domain" description="C2H2-type" evidence="15">
    <location>
        <begin position="732"/>
        <end position="759"/>
    </location>
</feature>
<organism evidence="16 18">
    <name type="scientific">Cricetulus griseus</name>
    <name type="common">Chinese hamster</name>
    <name type="synonym">Cricetulus barabensis griseus</name>
    <dbReference type="NCBI Taxonomy" id="10029"/>
    <lineage>
        <taxon>Eukaryota</taxon>
        <taxon>Metazoa</taxon>
        <taxon>Chordata</taxon>
        <taxon>Craniata</taxon>
        <taxon>Vertebrata</taxon>
        <taxon>Euteleostomi</taxon>
        <taxon>Mammalia</taxon>
        <taxon>Eutheria</taxon>
        <taxon>Euarchontoglires</taxon>
        <taxon>Glires</taxon>
        <taxon>Rodentia</taxon>
        <taxon>Myomorpha</taxon>
        <taxon>Muroidea</taxon>
        <taxon>Cricetidae</taxon>
        <taxon>Cricetinae</taxon>
        <taxon>Cricetulus</taxon>
    </lineage>
</organism>
<protein>
    <submittedName>
        <fullName evidence="17 18">Zinc finger protein 473 isoform X1</fullName>
    </submittedName>
</protein>
<dbReference type="FunFam" id="3.30.160.60:FF:002533">
    <property type="entry name" value="Zinc finger protein 770"/>
    <property type="match status" value="1"/>
</dbReference>
<dbReference type="GO" id="GO:0000977">
    <property type="term" value="F:RNA polymerase II transcription regulatory region sequence-specific DNA binding"/>
    <property type="evidence" value="ECO:0007669"/>
    <property type="project" value="TreeGrafter"/>
</dbReference>
<dbReference type="RefSeq" id="XP_027276559.1">
    <property type="nucleotide sequence ID" value="XM_027420758.2"/>
</dbReference>
<evidence type="ECO:0000313" key="16">
    <source>
        <dbReference type="Proteomes" id="UP001108280"/>
    </source>
</evidence>
<dbReference type="Proteomes" id="UP001108280">
    <property type="component" value="Chromosome 6"/>
</dbReference>
<feature type="domain" description="C2H2-type" evidence="15">
    <location>
        <begin position="816"/>
        <end position="843"/>
    </location>
</feature>
<feature type="compositionally biased region" description="Basic and acidic residues" evidence="14">
    <location>
        <begin position="319"/>
        <end position="331"/>
    </location>
</feature>
<dbReference type="RefSeq" id="XP_027276562.1">
    <property type="nucleotide sequence ID" value="XM_027420761.2"/>
</dbReference>
<dbReference type="FunFam" id="3.30.160.60:FF:002004">
    <property type="entry name" value="Zinc finger protein 473"/>
    <property type="match status" value="1"/>
</dbReference>
<feature type="compositionally biased region" description="Basic and acidic residues" evidence="14">
    <location>
        <begin position="678"/>
        <end position="687"/>
    </location>
</feature>
<feature type="domain" description="C2H2-type" evidence="15">
    <location>
        <begin position="283"/>
        <end position="310"/>
    </location>
</feature>
<feature type="domain" description="C2H2-type" evidence="15">
    <location>
        <begin position="421"/>
        <end position="443"/>
    </location>
</feature>
<accession>A0A9J7G9L8</accession>
<proteinExistence type="inferred from homology"/>
<keyword evidence="4" id="KW-0677">Repeat</keyword>
<dbReference type="KEGG" id="cge:100769900"/>
<dbReference type="PROSITE" id="PS50157">
    <property type="entry name" value="ZINC_FINGER_C2H2_2"/>
    <property type="match status" value="18"/>
</dbReference>
<dbReference type="FunFam" id="3.30.160.60:FF:000446">
    <property type="entry name" value="Zinc finger protein"/>
    <property type="match status" value="1"/>
</dbReference>
<evidence type="ECO:0000313" key="24">
    <source>
        <dbReference type="RefSeq" id="XP_027276562.1"/>
    </source>
</evidence>
<dbReference type="FunFam" id="3.30.160.60:FF:002090">
    <property type="entry name" value="Zinc finger protein 473"/>
    <property type="match status" value="1"/>
</dbReference>
<keyword evidence="3" id="KW-0479">Metal-binding</keyword>
<dbReference type="InterPro" id="IPR036051">
    <property type="entry name" value="KRAB_dom_sf"/>
</dbReference>
<comment type="similarity">
    <text evidence="2">Belongs to the krueppel C2H2-type zinc-finger protein family.</text>
</comment>
<comment type="function">
    <text evidence="11">Involved in histone 3'-end pre-mRNA processing by associating with U7 snRNP and interacting with SLBP/pre-mRNA complex. Increases histone 3'-end pre-mRNA processing but has no effect on U7 snRNP levels, when overexpressed. Required for cell cycle progression from G1 to S phases.</text>
</comment>
<evidence type="ECO:0000313" key="29">
    <source>
        <dbReference type="RefSeq" id="XP_035302027.1"/>
    </source>
</evidence>
<dbReference type="RefSeq" id="XP_027276563.1">
    <property type="nucleotide sequence ID" value="XM_027420762.2"/>
</dbReference>
<keyword evidence="6" id="KW-0862">Zinc</keyword>
<dbReference type="PANTHER" id="PTHR24381">
    <property type="entry name" value="ZINC FINGER PROTEIN"/>
    <property type="match status" value="1"/>
</dbReference>
<feature type="domain" description="C2H2-type" evidence="15">
    <location>
        <begin position="561"/>
        <end position="588"/>
    </location>
</feature>
<feature type="domain" description="C2H2-type" evidence="15">
    <location>
        <begin position="449"/>
        <end position="476"/>
    </location>
</feature>
<evidence type="ECO:0000256" key="3">
    <source>
        <dbReference type="ARBA" id="ARBA00022723"/>
    </source>
</evidence>
<evidence type="ECO:0000256" key="9">
    <source>
        <dbReference type="ARBA" id="ARBA00023163"/>
    </source>
</evidence>
<keyword evidence="7" id="KW-0805">Transcription regulation</keyword>
<dbReference type="RefSeq" id="XP_035302026.1">
    <property type="nucleotide sequence ID" value="XM_035446135.1"/>
</dbReference>
<evidence type="ECO:0000256" key="4">
    <source>
        <dbReference type="ARBA" id="ARBA00022737"/>
    </source>
</evidence>
<dbReference type="FunFam" id="3.30.160.60:FF:000016">
    <property type="entry name" value="zinc finger protein 37 homolog"/>
    <property type="match status" value="1"/>
</dbReference>
<evidence type="ECO:0000313" key="20">
    <source>
        <dbReference type="RefSeq" id="XP_027276558.1"/>
    </source>
</evidence>
<comment type="subunit">
    <text evidence="12">Interacts with the SLBP/pre-mRNA complex but not with SLBP alone. Interacts with LSM11 in a U7 snRNP-dependent manner.</text>
</comment>
<dbReference type="SUPFAM" id="SSF109640">
    <property type="entry name" value="KRAB domain (Kruppel-associated box)"/>
    <property type="match status" value="1"/>
</dbReference>
<evidence type="ECO:0000313" key="23">
    <source>
        <dbReference type="RefSeq" id="XP_027276561.1"/>
    </source>
</evidence>
<keyword evidence="5 13" id="KW-0863">Zinc-finger</keyword>
<feature type="domain" description="C2H2-type" evidence="15">
    <location>
        <begin position="533"/>
        <end position="560"/>
    </location>
</feature>
<dbReference type="GO" id="GO:0000981">
    <property type="term" value="F:DNA-binding transcription factor activity, RNA polymerase II-specific"/>
    <property type="evidence" value="ECO:0007669"/>
    <property type="project" value="TreeGrafter"/>
</dbReference>
<dbReference type="FunFam" id="3.30.160.60:FF:000340">
    <property type="entry name" value="zinc finger protein 473 isoform X1"/>
    <property type="match status" value="1"/>
</dbReference>
<dbReference type="FunFam" id="3.30.160.60:FF:000087">
    <property type="entry name" value="Zinc finger protein 354B"/>
    <property type="match status" value="1"/>
</dbReference>
<dbReference type="PROSITE" id="PS00028">
    <property type="entry name" value="ZINC_FINGER_C2H2_1"/>
    <property type="match status" value="18"/>
</dbReference>
<feature type="compositionally biased region" description="Polar residues" evidence="14">
    <location>
        <begin position="336"/>
        <end position="360"/>
    </location>
</feature>
<evidence type="ECO:0000256" key="7">
    <source>
        <dbReference type="ARBA" id="ARBA00023015"/>
    </source>
</evidence>
<evidence type="ECO:0000256" key="11">
    <source>
        <dbReference type="ARBA" id="ARBA00054787"/>
    </source>
</evidence>
<dbReference type="RefSeq" id="XP_027276555.1">
    <property type="nucleotide sequence ID" value="XM_027420754.2"/>
</dbReference>
<evidence type="ECO:0000256" key="14">
    <source>
        <dbReference type="SAM" id="MobiDB-lite"/>
    </source>
</evidence>
<dbReference type="RefSeq" id="XP_027276557.1">
    <property type="nucleotide sequence ID" value="XM_027420756.2"/>
</dbReference>
<feature type="domain" description="C2H2-type" evidence="15">
    <location>
        <begin position="844"/>
        <end position="871"/>
    </location>
</feature>
<keyword evidence="8" id="KW-0238">DNA-binding</keyword>
<evidence type="ECO:0000259" key="15">
    <source>
        <dbReference type="PROSITE" id="PS50157"/>
    </source>
</evidence>
<dbReference type="RefSeq" id="XP_027276558.1">
    <property type="nucleotide sequence ID" value="XM_027420757.2"/>
</dbReference>
<dbReference type="RefSeq" id="XP_035302027.1">
    <property type="nucleotide sequence ID" value="XM_035446136.1"/>
</dbReference>
<dbReference type="FunFam" id="3.30.160.60:FF:000029">
    <property type="entry name" value="GLI family zinc finger 4"/>
    <property type="match status" value="1"/>
</dbReference>
<dbReference type="FunFam" id="3.30.160.60:FF:002343">
    <property type="entry name" value="Zinc finger protein 33A"/>
    <property type="match status" value="2"/>
</dbReference>
<feature type="region of interest" description="Disordered" evidence="14">
    <location>
        <begin position="319"/>
        <end position="386"/>
    </location>
</feature>
<keyword evidence="9" id="KW-0804">Transcription</keyword>
<comment type="subcellular location">
    <subcellularLocation>
        <location evidence="1">Nucleus</location>
    </subcellularLocation>
</comment>
<keyword evidence="16" id="KW-1185">Reference proteome</keyword>
<dbReference type="RefSeq" id="XP_027276556.1">
    <property type="nucleotide sequence ID" value="XM_027420755.2"/>
</dbReference>
<dbReference type="RefSeq" id="XP_027276565.1">
    <property type="nucleotide sequence ID" value="XM_027420764.2"/>
</dbReference>
<dbReference type="FunFam" id="3.30.160.60:FF:000690">
    <property type="entry name" value="Zinc finger protein 354C"/>
    <property type="match status" value="1"/>
</dbReference>
<feature type="domain" description="C2H2-type" evidence="15">
    <location>
        <begin position="227"/>
        <end position="254"/>
    </location>
</feature>
<feature type="domain" description="C2H2-type" evidence="15">
    <location>
        <begin position="872"/>
        <end position="899"/>
    </location>
</feature>
<sequence length="964" mass="109894">MEGKEEELKRGHWKEATVAECASFQEFVTLKDTAMDLTLEDWEELELELDKRDLFWDLTLSNCQDFFLLNPPKPGLNSQPDVREELEATIKGGLEATGTEVTETKNSPLQQGFLEEGLSQIMETLSEEELNFEAYIGESWLDSLLGDPESLARSDITNTESPTDCKSHEFESSLSPGPLFSTGEDAGMSDILPKNLTPVIVKESRSDFSYYLEQSQKDSIQGEEKLYKCSECGKSFNQSYHLLQHWIIHVRDNTPSRQDKERELSTGAFLLMRPVTQTSYKPCVCQECGKRFSQNMYLQWHQKVHTGESLCKTQCDNLEKPSKSHSGEPKKLLPSKGSNSAKWCKIQSSDQAKPPDSNSSDQKKLHKSQCDGSPSILHPQPTEHQKTPANTKFYVCKKCGKTFSQAFHLAGHQKVHTEKLYECPTCHQVFHVRKHFVQHRKTHFVKTVFECQECKKIFNQRSSLIEHQAVHTGEKPYKCTECGKAFNHSSTLKIHQRAHSGEKPYKCSECGRAFCRSTHLHEHQQIHSGHRPYQCPECVRSFSRPSHLIRHQLSHTTDKPFGCAKCKNTFSHKEQLVQHHKVHTIESLYECKQCGEHFICSSTLHCHMSVHTREDISQKVSGQNKCGKAFNHNRYVGQHENSHTKVTSSECNPCVETYNQSLQLPCHQSIIQVGIKPDECTEPDTSKRNSSVSKHQPSGSEQPFKCNSCNRTFSQDAQLFKHQLIHTGEKPFKCNECDRAFKQSNYLIQHQRIHTVKQHFECSECGKTFRQSSCLSKHQKIHTGEKPFKCGDCGKAFILGAQLTRHQRIHTGEKPYVCQECGKAFSQSSCLTLHRRVHTGEKPYKCSRCGKAFSQRANQKKHERIHSGEKPYTCDVCGRAFGLSAHLSQHQRVHTQEKPHCQDCHRAFHSCSALSKHQQLHSCKVTSSTAQSHLVTAESRTCEDIHRKSVIETNTLQTSPLNKF</sequence>
<feature type="region of interest" description="Disordered" evidence="14">
    <location>
        <begin position="157"/>
        <end position="185"/>
    </location>
</feature>
<feature type="domain" description="C2H2-type" evidence="15">
    <location>
        <begin position="589"/>
        <end position="616"/>
    </location>
</feature>
<gene>
    <name evidence="17 18 19 20 21 22 23 24 25 26 27 28 29" type="primary">Znf473</name>
</gene>
<name>A0A9J7G9L8_CRIGR</name>
<reference evidence="16" key="1">
    <citation type="journal article" date="2018" name="Biotechnol. Bioeng.">
        <title>A reference genome of the Chinese hamster based on a hybrid assembly strategy.</title>
        <authorList>
            <person name="Rupp O."/>
            <person name="MacDonald M.L."/>
            <person name="Li S."/>
            <person name="Dhiman H."/>
            <person name="Polson S."/>
            <person name="Griep S."/>
            <person name="Heffner K."/>
            <person name="Hernandez I."/>
            <person name="Brinkrolf K."/>
            <person name="Jadhav V."/>
            <person name="Samoudi M."/>
            <person name="Hao H."/>
            <person name="Kingham B."/>
            <person name="Goesmann A."/>
            <person name="Betenbaugh M.J."/>
            <person name="Lewis N.E."/>
            <person name="Borth N."/>
            <person name="Lee K.H."/>
        </authorList>
    </citation>
    <scope>NUCLEOTIDE SEQUENCE [LARGE SCALE GENOMIC DNA]</scope>
    <source>
        <strain evidence="16">17A/GY</strain>
    </source>
</reference>
<evidence type="ECO:0000313" key="26">
    <source>
        <dbReference type="RefSeq" id="XP_027276564.1"/>
    </source>
</evidence>
<evidence type="ECO:0000313" key="17">
    <source>
        <dbReference type="RefSeq" id="XP_027276555.1"/>
    </source>
</evidence>
<dbReference type="AlphaFoldDB" id="A0A9J7G9L8"/>
<dbReference type="FunFam" id="3.30.160.60:FF:001498">
    <property type="entry name" value="Zinc finger protein 404"/>
    <property type="match status" value="1"/>
</dbReference>
<dbReference type="PANTHER" id="PTHR24381:SF462">
    <property type="entry name" value="ZINC FINGER PROTEIN 566"/>
    <property type="match status" value="1"/>
</dbReference>
<evidence type="ECO:0000256" key="8">
    <source>
        <dbReference type="ARBA" id="ARBA00023125"/>
    </source>
</evidence>
<reference evidence="16" key="2">
    <citation type="journal article" date="2020" name="Biotechnol. Bioeng.">
        <title>Chromosome-scale scaffolds for the Chinese hamster reference genome assembly to facilitate the study of the CHO epigenome.</title>
        <authorList>
            <person name="Hilliard W."/>
            <person name="MacDonald M."/>
            <person name="Lee K.H."/>
        </authorList>
    </citation>
    <scope>NUCLEOTIDE SEQUENCE [LARGE SCALE GENOMIC DNA]</scope>
    <source>
        <strain evidence="16">17A/GY</strain>
    </source>
</reference>
<dbReference type="OrthoDB" id="9411774at2759"/>
<evidence type="ECO:0000313" key="27">
    <source>
        <dbReference type="RefSeq" id="XP_027276565.1"/>
    </source>
</evidence>
<dbReference type="FunFam" id="3.30.160.60:FF:000052">
    <property type="entry name" value="zinc finger protein 546 isoform X1"/>
    <property type="match status" value="2"/>
</dbReference>
<dbReference type="InterPro" id="IPR036236">
    <property type="entry name" value="Znf_C2H2_sf"/>
</dbReference>
<evidence type="ECO:0000313" key="25">
    <source>
        <dbReference type="RefSeq" id="XP_027276563.1"/>
    </source>
</evidence>
<reference evidence="17 18" key="3">
    <citation type="submission" date="2025-04" db="UniProtKB">
        <authorList>
            <consortium name="RefSeq"/>
        </authorList>
    </citation>
    <scope>IDENTIFICATION</scope>
    <source>
        <strain evidence="17 18">17A/GY</strain>
        <tissue evidence="17 18">Liver</tissue>
    </source>
</reference>
<dbReference type="CTD" id="25888"/>
<evidence type="ECO:0000313" key="22">
    <source>
        <dbReference type="RefSeq" id="XP_027276560.1"/>
    </source>
</evidence>
<feature type="domain" description="C2H2-type" evidence="15">
    <location>
        <begin position="394"/>
        <end position="421"/>
    </location>
</feature>
<evidence type="ECO:0000256" key="10">
    <source>
        <dbReference type="ARBA" id="ARBA00023242"/>
    </source>
</evidence>
<dbReference type="GeneID" id="100769900"/>
<feature type="domain" description="C2H2-type" evidence="15">
    <location>
        <begin position="704"/>
        <end position="731"/>
    </location>
</feature>
<dbReference type="InterPro" id="IPR013087">
    <property type="entry name" value="Znf_C2H2_type"/>
</dbReference>
<evidence type="ECO:0000256" key="13">
    <source>
        <dbReference type="PROSITE-ProRule" id="PRU00042"/>
    </source>
</evidence>
<dbReference type="RefSeq" id="XP_027276564.1">
    <property type="nucleotide sequence ID" value="XM_027420763.2"/>
</dbReference>
<evidence type="ECO:0000256" key="1">
    <source>
        <dbReference type="ARBA" id="ARBA00004123"/>
    </source>
</evidence>
<feature type="domain" description="C2H2-type" evidence="15">
    <location>
        <begin position="760"/>
        <end position="787"/>
    </location>
</feature>
<evidence type="ECO:0000313" key="21">
    <source>
        <dbReference type="RefSeq" id="XP_027276559.1"/>
    </source>
</evidence>
<evidence type="ECO:0000313" key="28">
    <source>
        <dbReference type="RefSeq" id="XP_035302026.1"/>
    </source>
</evidence>
<dbReference type="GO" id="GO:0022603">
    <property type="term" value="P:regulation of anatomical structure morphogenesis"/>
    <property type="evidence" value="ECO:0007669"/>
    <property type="project" value="UniProtKB-ARBA"/>
</dbReference>
<feature type="domain" description="C2H2-type" evidence="15">
    <location>
        <begin position="899"/>
        <end position="926"/>
    </location>
</feature>
<dbReference type="SMART" id="SM00355">
    <property type="entry name" value="ZnF_C2H2"/>
    <property type="match status" value="18"/>
</dbReference>
<dbReference type="RefSeq" id="XP_027276561.1">
    <property type="nucleotide sequence ID" value="XM_027420760.2"/>
</dbReference>
<dbReference type="GO" id="GO:0005634">
    <property type="term" value="C:nucleus"/>
    <property type="evidence" value="ECO:0007669"/>
    <property type="project" value="UniProtKB-SubCell"/>
</dbReference>